<proteinExistence type="predicted"/>
<evidence type="ECO:0000256" key="3">
    <source>
        <dbReference type="ARBA" id="ARBA00023212"/>
    </source>
</evidence>
<feature type="compositionally biased region" description="Low complexity" evidence="5">
    <location>
        <begin position="515"/>
        <end position="530"/>
    </location>
</feature>
<feature type="region of interest" description="Disordered" evidence="5">
    <location>
        <begin position="1122"/>
        <end position="1147"/>
    </location>
</feature>
<reference evidence="8" key="3">
    <citation type="submission" date="2022-01" db="EMBL/GenBank/DDBJ databases">
        <authorList>
            <person name="Rubenstein D.R."/>
        </authorList>
    </citation>
    <scope>NUCLEOTIDE SEQUENCE</scope>
    <source>
        <strain evidence="8">SS15</strain>
        <tissue evidence="8">Liver</tissue>
    </source>
</reference>
<feature type="region of interest" description="Disordered" evidence="5">
    <location>
        <begin position="272"/>
        <end position="291"/>
    </location>
</feature>
<keyword evidence="9" id="KW-1185">Reference proteome</keyword>
<keyword evidence="3" id="KW-0206">Cytoskeleton</keyword>
<feature type="region of interest" description="Disordered" evidence="5">
    <location>
        <begin position="740"/>
        <end position="777"/>
    </location>
</feature>
<feature type="domain" description="ALMS motif" evidence="6">
    <location>
        <begin position="1162"/>
        <end position="1296"/>
    </location>
</feature>
<feature type="region of interest" description="Disordered" evidence="5">
    <location>
        <begin position="34"/>
        <end position="55"/>
    </location>
</feature>
<keyword evidence="2" id="KW-0963">Cytoplasm</keyword>
<evidence type="ECO:0000256" key="1">
    <source>
        <dbReference type="ARBA" id="ARBA00004300"/>
    </source>
</evidence>
<feature type="compositionally biased region" description="Polar residues" evidence="5">
    <location>
        <begin position="276"/>
        <end position="288"/>
    </location>
</feature>
<evidence type="ECO:0000313" key="7">
    <source>
        <dbReference type="EMBL" id="KAG0127892.1"/>
    </source>
</evidence>
<gene>
    <name evidence="8" type="ORF">IHE44_0005573</name>
    <name evidence="7" type="ORF">IHE44_002288</name>
</gene>
<comment type="subcellular location">
    <subcellularLocation>
        <location evidence="1">Cytoplasm</location>
        <location evidence="1">Cytoskeleton</location>
        <location evidence="1">Microtubule organizing center</location>
        <location evidence="1">Centrosome</location>
    </subcellularLocation>
</comment>
<organism evidence="7">
    <name type="scientific">Lamprotornis superbus</name>
    <dbReference type="NCBI Taxonomy" id="245042"/>
    <lineage>
        <taxon>Eukaryota</taxon>
        <taxon>Metazoa</taxon>
        <taxon>Chordata</taxon>
        <taxon>Craniata</taxon>
        <taxon>Vertebrata</taxon>
        <taxon>Euteleostomi</taxon>
        <taxon>Archelosauria</taxon>
        <taxon>Archosauria</taxon>
        <taxon>Dinosauria</taxon>
        <taxon>Saurischia</taxon>
        <taxon>Theropoda</taxon>
        <taxon>Coelurosauria</taxon>
        <taxon>Aves</taxon>
        <taxon>Neognathae</taxon>
        <taxon>Neoaves</taxon>
        <taxon>Telluraves</taxon>
        <taxon>Australaves</taxon>
        <taxon>Passeriformes</taxon>
        <taxon>Sturnidae</taxon>
        <taxon>Lamprotornis</taxon>
    </lineage>
</organism>
<dbReference type="EMBL" id="JADDUC010000014">
    <property type="protein sequence ID" value="KAG0127892.1"/>
    <property type="molecule type" value="Genomic_DNA"/>
</dbReference>
<dbReference type="Proteomes" id="UP000618051">
    <property type="component" value="Unassembled WGS sequence"/>
</dbReference>
<dbReference type="OrthoDB" id="6359887at2759"/>
<name>A0A835NZB6_9PASS</name>
<evidence type="ECO:0000256" key="2">
    <source>
        <dbReference type="ARBA" id="ARBA00022490"/>
    </source>
</evidence>
<reference evidence="7" key="1">
    <citation type="submission" date="2020-10" db="EMBL/GenBank/DDBJ databases">
        <title>Feather gene expression reveals the developmental basis of iridescence in African starlings.</title>
        <authorList>
            <person name="Rubenstein D.R."/>
        </authorList>
    </citation>
    <scope>NUCLEOTIDE SEQUENCE</scope>
    <source>
        <strain evidence="7">SS15</strain>
        <tissue evidence="7">Liver</tissue>
    </source>
</reference>
<protein>
    <recommendedName>
        <fullName evidence="6">ALMS motif domain-containing protein</fullName>
    </recommendedName>
</protein>
<dbReference type="GO" id="GO:0005813">
    <property type="term" value="C:centrosome"/>
    <property type="evidence" value="ECO:0007669"/>
    <property type="project" value="UniProtKB-SubCell"/>
</dbReference>
<feature type="region of interest" description="Disordered" evidence="5">
    <location>
        <begin position="1193"/>
        <end position="1224"/>
    </location>
</feature>
<comment type="caution">
    <text evidence="7">The sequence shown here is derived from an EMBL/GenBank/DDBJ whole genome shotgun (WGS) entry which is preliminary data.</text>
</comment>
<dbReference type="PANTHER" id="PTHR21553">
    <property type="entry name" value="ALMS1-RELATED"/>
    <property type="match status" value="1"/>
</dbReference>
<dbReference type="GO" id="GO:0005829">
    <property type="term" value="C:cytosol"/>
    <property type="evidence" value="ECO:0007669"/>
    <property type="project" value="TreeGrafter"/>
</dbReference>
<evidence type="ECO:0000313" key="9">
    <source>
        <dbReference type="Proteomes" id="UP000618051"/>
    </source>
</evidence>
<dbReference type="PANTHER" id="PTHR21553:SF26">
    <property type="entry name" value="ALMS MOTIF DOMAIN-CONTAINING PROTEIN"/>
    <property type="match status" value="1"/>
</dbReference>
<sequence>MKSGGAGNFSVTRYHIAEALVDRAVDAKQPDAHLAAEEEGRRLEELHREAERERRKQLEKAHVRGSHALKKIQLAKDRERLLEELEQMQAQDRMRRRQFVAQMPPQLSVPPYKRMEIKEEWQRELESAFEEMYSEDRNMKGDLILQFEPQPLPAPSDRAQDNDLDISLEHESASDTQPELPCDTQQEPEHVIEEEVPSEPEKQAAKIRMEKEAKIRIEEERQKRNEEIEKQKQEQLALIKKIEEEKALLEADYLKIQMQTCLEQAKKKKEEEELVQSHSLPSTDQQNQMEHELDAQREALLSKQRIREKLLLQKQDKLKEQMQRQQEALKEFLNKQVRHRCPNEEMTEAQKPVGMKRTDFFQVSENYQQENCGRNKFHGSETISRCIGPVVQTERSEKVLCREQKWRSSKPPVTKVKLGLGLQQHELSIIPEVDTPRSCSLSLADRTGDGTGETSPLSASGEFAYVKCHSHAPHESTFPLGVTNYEGKASNESPKQTNPSGRLLQELLMMAAETSYDSAQSQDSQVSQDSPVTAAEGGEKLRTSSGPSFRLDNMEVPGSEAFMQQIPCDVTSTISTGSFSTNEMLKASPVDTGLSSDSREDGILRETGSHPWNSSLPFTLQQRQVNLSGASESQLSEGEIFFYKEKQIQQILGRLAGNLNSYSEDNTHFQALATELCFPEMERPFRNFHHQLFQPLEPSVDFDTSSSSSSCSQYRISQHSREFSKTSEFSAESPDMSTFLEGENSGLNGQRSSLPSSLETNGQNITSEEGSARENVTPASSGEKWYLDFYAQIKKDNLGCNTVPCRNSGLCSSLNVAFYFEDFLPNYVTKSIPKYILRSSKKCCFLKFVDSDGIIFCNNGDQPGDINTVSQRPFEQTPGTINRGNESCISPASGYEELSRSMGCISLQCSVENLRNESLIHLEEQKSFYQLDPSPVTMDQTFPQELVKETMSFEKLPLEAFDKKQHVKLPEKSVHVDEVNKALELHSQCNTHIKEREQSFPEGQESLRVLRETNLQDSDICLHTVVQQNSSLFQRHEKHSHPVPRSSCHIPVWETESGHGIMEEPELTLISSNDISIVESNIEHPNQEKIKEDAMGNSACVDQSECNVFTEEREFLPLGPDAEYSAFTRPDSSSKAQSSKESHGPSHQTAVMLLEFAATPGSLQKSFLKRKQNFIQESVKRVEAIKNKERENEKLGARKLQGGKSKNLRSKQKESGLSGKNGALTHQLKKVGEVKVSSREDRKAGEIEMHQRTSRLYNQLAEVKIRKEEKTRQETYAKNREKAKEFQKKMLEKLRAKKTWKAP</sequence>
<dbReference type="GO" id="GO:0005814">
    <property type="term" value="C:centriole"/>
    <property type="evidence" value="ECO:0007669"/>
    <property type="project" value="TreeGrafter"/>
</dbReference>
<feature type="region of interest" description="Disordered" evidence="5">
    <location>
        <begin position="514"/>
        <end position="552"/>
    </location>
</feature>
<feature type="compositionally biased region" description="Polar residues" evidence="5">
    <location>
        <begin position="745"/>
        <end position="769"/>
    </location>
</feature>
<dbReference type="EMBL" id="JADDUC020000002">
    <property type="protein sequence ID" value="KAI1242057.1"/>
    <property type="molecule type" value="Genomic_DNA"/>
</dbReference>
<evidence type="ECO:0000259" key="6">
    <source>
        <dbReference type="Pfam" id="PF15309"/>
    </source>
</evidence>
<feature type="coiled-coil region" evidence="4">
    <location>
        <begin position="210"/>
        <end position="259"/>
    </location>
</feature>
<dbReference type="GO" id="GO:0046599">
    <property type="term" value="P:regulation of centriole replication"/>
    <property type="evidence" value="ECO:0007669"/>
    <property type="project" value="TreeGrafter"/>
</dbReference>
<accession>A0A835NZB6</accession>
<evidence type="ECO:0000256" key="4">
    <source>
        <dbReference type="SAM" id="Coils"/>
    </source>
</evidence>
<dbReference type="InterPro" id="IPR029299">
    <property type="entry name" value="ALMS_motif"/>
</dbReference>
<evidence type="ECO:0000256" key="5">
    <source>
        <dbReference type="SAM" id="MobiDB-lite"/>
    </source>
</evidence>
<evidence type="ECO:0000313" key="8">
    <source>
        <dbReference type="EMBL" id="KAI1242057.1"/>
    </source>
</evidence>
<keyword evidence="4" id="KW-0175">Coiled coil</keyword>
<dbReference type="Pfam" id="PF15309">
    <property type="entry name" value="ALMS_motif"/>
    <property type="match status" value="1"/>
</dbReference>
<feature type="coiled-coil region" evidence="4">
    <location>
        <begin position="308"/>
        <end position="335"/>
    </location>
</feature>
<reference evidence="8 9" key="2">
    <citation type="journal article" date="2021" name="J. Hered.">
        <title>Feather Gene Expression Elucidates the Developmental Basis of Plumage Iridescence in African Starlings.</title>
        <authorList>
            <person name="Rubenstein D.R."/>
            <person name="Corvelo A."/>
            <person name="MacManes M.D."/>
            <person name="Maia R."/>
            <person name="Narzisi G."/>
            <person name="Rousaki A."/>
            <person name="Vandenabeele P."/>
            <person name="Shawkey M.D."/>
            <person name="Solomon J."/>
        </authorList>
    </citation>
    <scope>NUCLEOTIDE SEQUENCE [LARGE SCALE GENOMIC DNA]</scope>
    <source>
        <strain evidence="8">SS15</strain>
    </source>
</reference>